<evidence type="ECO:0000259" key="2">
    <source>
        <dbReference type="PROSITE" id="PS50812"/>
    </source>
</evidence>
<gene>
    <name evidence="3" type="ORF">EMPS_06757</name>
</gene>
<dbReference type="OrthoDB" id="62853at2759"/>
<dbReference type="PANTHER" id="PTHR12550:SF70">
    <property type="entry name" value="JIL-1 ANCHORING AND STABILIZING PROTEIN, ISOFORM A"/>
    <property type="match status" value="1"/>
</dbReference>
<dbReference type="InterPro" id="IPR000313">
    <property type="entry name" value="PWWP_dom"/>
</dbReference>
<comment type="caution">
    <text evidence="3">The sequence shown here is derived from an EMBL/GenBank/DDBJ whole genome shotgun (WGS) entry which is preliminary data.</text>
</comment>
<feature type="domain" description="PWWP" evidence="2">
    <location>
        <begin position="8"/>
        <end position="59"/>
    </location>
</feature>
<evidence type="ECO:0000256" key="1">
    <source>
        <dbReference type="SAM" id="MobiDB-lite"/>
    </source>
</evidence>
<dbReference type="InterPro" id="IPR035441">
    <property type="entry name" value="TFIIS/LEDGF_dom_sf"/>
</dbReference>
<dbReference type="PANTHER" id="PTHR12550">
    <property type="entry name" value="HEPATOMA-DERIVED GROWTH FACTOR-RELATED"/>
    <property type="match status" value="1"/>
</dbReference>
<accession>A0A9P3HD11</accession>
<organism evidence="3 4">
    <name type="scientific">Entomortierella parvispora</name>
    <dbReference type="NCBI Taxonomy" id="205924"/>
    <lineage>
        <taxon>Eukaryota</taxon>
        <taxon>Fungi</taxon>
        <taxon>Fungi incertae sedis</taxon>
        <taxon>Mucoromycota</taxon>
        <taxon>Mortierellomycotina</taxon>
        <taxon>Mortierellomycetes</taxon>
        <taxon>Mortierellales</taxon>
        <taxon>Mortierellaceae</taxon>
        <taxon>Entomortierella</taxon>
    </lineage>
</organism>
<feature type="compositionally biased region" description="Polar residues" evidence="1">
    <location>
        <begin position="215"/>
        <end position="226"/>
    </location>
</feature>
<dbReference type="CDD" id="cd05162">
    <property type="entry name" value="PWWP"/>
    <property type="match status" value="1"/>
</dbReference>
<name>A0A9P3HD11_9FUNG</name>
<evidence type="ECO:0000313" key="4">
    <source>
        <dbReference type="Proteomes" id="UP000827284"/>
    </source>
</evidence>
<dbReference type="SMART" id="SM00293">
    <property type="entry name" value="PWWP"/>
    <property type="match status" value="1"/>
</dbReference>
<feature type="compositionally biased region" description="Basic and acidic residues" evidence="1">
    <location>
        <begin position="143"/>
        <end position="158"/>
    </location>
</feature>
<reference evidence="3" key="1">
    <citation type="submission" date="2021-11" db="EMBL/GenBank/DDBJ databases">
        <authorList>
            <person name="Herlambang A."/>
            <person name="Guo Y."/>
            <person name="Takashima Y."/>
            <person name="Nishizawa T."/>
        </authorList>
    </citation>
    <scope>NUCLEOTIDE SEQUENCE</scope>
    <source>
        <strain evidence="3">E1425</strain>
    </source>
</reference>
<dbReference type="Gene3D" id="2.30.30.140">
    <property type="match status" value="1"/>
</dbReference>
<dbReference type="SUPFAM" id="SSF63748">
    <property type="entry name" value="Tudor/PWWP/MBT"/>
    <property type="match status" value="1"/>
</dbReference>
<dbReference type="Proteomes" id="UP000827284">
    <property type="component" value="Unassembled WGS sequence"/>
</dbReference>
<protein>
    <recommendedName>
        <fullName evidence="2">PWWP domain-containing protein</fullName>
    </recommendedName>
</protein>
<proteinExistence type="predicted"/>
<dbReference type="PROSITE" id="PS50812">
    <property type="entry name" value="PWWP"/>
    <property type="match status" value="1"/>
</dbReference>
<evidence type="ECO:0000313" key="3">
    <source>
        <dbReference type="EMBL" id="GJJ74399.1"/>
    </source>
</evidence>
<sequence>MANNSYPTGTTVFAKLKGYPWWPARIEGEDDLPENVKAKKPKQRPVWPVFFFGSYDYGWFGPNEIKSFDPASAEKAKQALKKGNALKVAISEALDPSLVVARNEAGDSDGSDDEDKEVDRASSPEQKVTPVKTKATGTKKRSAGREQDDSTEFDEPRVDKKRRPSNSEDQDLKRSAVKRSPSVKPTAKVAVQKKKASAEAHTRQDSDTKSIDDNIATTPTSSSLSRKSQDDLENNGEQARAKKKIRTGQPMERLLKLRHKLQKLLLVDGLSDDTLVQNLDRADPVMSEVESFDIDLQLLKDTKIGRLMKKISCMQFSRDTNHIVERSNKLLRQYKAMMDKALENGGAASPRDNVQEATRANTEVAAQQLHSNREGFGSTAAQVKSLGLPPYSGGPAPDAVVAAVTAIVEQNSNDAAVAAAAAIADLGSQTSLSLEPAVVAPVKQKESPGAATA</sequence>
<feature type="compositionally biased region" description="Acidic residues" evidence="1">
    <location>
        <begin position="106"/>
        <end position="116"/>
    </location>
</feature>
<dbReference type="AlphaFoldDB" id="A0A9P3HD11"/>
<dbReference type="Pfam" id="PF00855">
    <property type="entry name" value="PWWP"/>
    <property type="match status" value="1"/>
</dbReference>
<reference evidence="3" key="2">
    <citation type="journal article" date="2022" name="Microbiol. Resour. Announc.">
        <title>Whole-Genome Sequence of Entomortierella parvispora E1425, a Mucoromycotan Fungus Associated with Burkholderiaceae-Related Endosymbiotic Bacteria.</title>
        <authorList>
            <person name="Herlambang A."/>
            <person name="Guo Y."/>
            <person name="Takashima Y."/>
            <person name="Narisawa K."/>
            <person name="Ohta H."/>
            <person name="Nishizawa T."/>
        </authorList>
    </citation>
    <scope>NUCLEOTIDE SEQUENCE</scope>
    <source>
        <strain evidence="3">E1425</strain>
    </source>
</reference>
<dbReference type="EMBL" id="BQFW01000009">
    <property type="protein sequence ID" value="GJJ74399.1"/>
    <property type="molecule type" value="Genomic_DNA"/>
</dbReference>
<dbReference type="SUPFAM" id="SSF47676">
    <property type="entry name" value="Conserved domain common to transcription factors TFIIS, elongin A, CRSP70"/>
    <property type="match status" value="1"/>
</dbReference>
<feature type="region of interest" description="Disordered" evidence="1">
    <location>
        <begin position="103"/>
        <end position="245"/>
    </location>
</feature>
<keyword evidence="4" id="KW-1185">Reference proteome</keyword>
<feature type="compositionally biased region" description="Basic and acidic residues" evidence="1">
    <location>
        <begin position="196"/>
        <end position="212"/>
    </location>
</feature>
<dbReference type="Gene3D" id="1.20.930.10">
    <property type="entry name" value="Conserved domain common to transcription factors TFIIS, elongin A, CRSP70"/>
    <property type="match status" value="1"/>
</dbReference>